<dbReference type="RefSeq" id="WP_091179134.1">
    <property type="nucleotide sequence ID" value="NZ_FOFA01000003.1"/>
</dbReference>
<dbReference type="GO" id="GO:0005886">
    <property type="term" value="C:plasma membrane"/>
    <property type="evidence" value="ECO:0007669"/>
    <property type="project" value="TreeGrafter"/>
</dbReference>
<dbReference type="EMBL" id="FOFA01000003">
    <property type="protein sequence ID" value="SEQ39891.1"/>
    <property type="molecule type" value="Genomic_DNA"/>
</dbReference>
<dbReference type="OrthoDB" id="3176024at2"/>
<proteinExistence type="predicted"/>
<dbReference type="InterPro" id="IPR003439">
    <property type="entry name" value="ABC_transporter-like_ATP-bd"/>
</dbReference>
<dbReference type="SUPFAM" id="SSF52540">
    <property type="entry name" value="P-loop containing nucleoside triphosphate hydrolases"/>
    <property type="match status" value="1"/>
</dbReference>
<evidence type="ECO:0000256" key="1">
    <source>
        <dbReference type="ARBA" id="ARBA00022448"/>
    </source>
</evidence>
<keyword evidence="2" id="KW-0547">Nucleotide-binding</keyword>
<evidence type="ECO:0000256" key="3">
    <source>
        <dbReference type="ARBA" id="ARBA00022840"/>
    </source>
</evidence>
<dbReference type="InterPro" id="IPR027417">
    <property type="entry name" value="P-loop_NTPase"/>
</dbReference>
<name>A0A1H9FPL1_9ACTN</name>
<reference evidence="6" key="1">
    <citation type="submission" date="2016-10" db="EMBL/GenBank/DDBJ databases">
        <authorList>
            <person name="Varghese N."/>
            <person name="Submissions S."/>
        </authorList>
    </citation>
    <scope>NUCLEOTIDE SEQUENCE [LARGE SCALE GENOMIC DNA]</scope>
    <source>
        <strain evidence="6">CGMCC 4.6856</strain>
    </source>
</reference>
<feature type="domain" description="ABC transporter" evidence="4">
    <location>
        <begin position="6"/>
        <end position="228"/>
    </location>
</feature>
<evidence type="ECO:0000259" key="4">
    <source>
        <dbReference type="PROSITE" id="PS50893"/>
    </source>
</evidence>
<evidence type="ECO:0000256" key="2">
    <source>
        <dbReference type="ARBA" id="ARBA00022741"/>
    </source>
</evidence>
<dbReference type="GO" id="GO:0016887">
    <property type="term" value="F:ATP hydrolysis activity"/>
    <property type="evidence" value="ECO:0007669"/>
    <property type="project" value="InterPro"/>
</dbReference>
<keyword evidence="6" id="KW-1185">Reference proteome</keyword>
<keyword evidence="3 5" id="KW-0067">ATP-binding</keyword>
<gene>
    <name evidence="5" type="ORF">SAMN05421756_103341</name>
</gene>
<dbReference type="InterPro" id="IPR015854">
    <property type="entry name" value="ABC_transpr_LolD-like"/>
</dbReference>
<organism evidence="5 6">
    <name type="scientific">Microlunatus flavus</name>
    <dbReference type="NCBI Taxonomy" id="1036181"/>
    <lineage>
        <taxon>Bacteria</taxon>
        <taxon>Bacillati</taxon>
        <taxon>Actinomycetota</taxon>
        <taxon>Actinomycetes</taxon>
        <taxon>Propionibacteriales</taxon>
        <taxon>Propionibacteriaceae</taxon>
        <taxon>Microlunatus</taxon>
    </lineage>
</organism>
<dbReference type="Proteomes" id="UP000198504">
    <property type="component" value="Unassembled WGS sequence"/>
</dbReference>
<dbReference type="InterPro" id="IPR017911">
    <property type="entry name" value="MacB-like_ATP-bd"/>
</dbReference>
<accession>A0A1H9FPL1</accession>
<sequence length="229" mass="24300">MAEPLLSGLNLRKAYERTAALDAASLRLAAGEIVAVTGRSGSGKSTLMLCLSGVLRPDSGEVVFDGVRVDRLSEAERSRLRRQEFGLVLQFGQLLPELSVGDNVALPLLLDARPRRDARAAARTWIERFGVDHLEGARPGELSGGEAQRVALARALVSGPRVVFADEPTGALDTVGAQQVLELVVDTVRREGTSVVLVTHDNTVAAFADREVVLADGRTQADDAGPGAR</sequence>
<dbReference type="GO" id="GO:0005524">
    <property type="term" value="F:ATP binding"/>
    <property type="evidence" value="ECO:0007669"/>
    <property type="project" value="UniProtKB-KW"/>
</dbReference>
<dbReference type="GO" id="GO:0022857">
    <property type="term" value="F:transmembrane transporter activity"/>
    <property type="evidence" value="ECO:0007669"/>
    <property type="project" value="TreeGrafter"/>
</dbReference>
<dbReference type="STRING" id="1036181.SAMN05421756_103341"/>
<protein>
    <submittedName>
        <fullName evidence="5">Putative ABC transport system ATP-binding protein</fullName>
    </submittedName>
</protein>
<dbReference type="CDD" id="cd03255">
    <property type="entry name" value="ABC_MJ0796_LolCDE_FtsE"/>
    <property type="match status" value="1"/>
</dbReference>
<dbReference type="InterPro" id="IPR017871">
    <property type="entry name" value="ABC_transporter-like_CS"/>
</dbReference>
<dbReference type="SMART" id="SM00382">
    <property type="entry name" value="AAA"/>
    <property type="match status" value="1"/>
</dbReference>
<dbReference type="PROSITE" id="PS00211">
    <property type="entry name" value="ABC_TRANSPORTER_1"/>
    <property type="match status" value="1"/>
</dbReference>
<dbReference type="Gene3D" id="3.40.50.300">
    <property type="entry name" value="P-loop containing nucleotide triphosphate hydrolases"/>
    <property type="match status" value="1"/>
</dbReference>
<keyword evidence="1" id="KW-0813">Transport</keyword>
<evidence type="ECO:0000313" key="5">
    <source>
        <dbReference type="EMBL" id="SEQ39891.1"/>
    </source>
</evidence>
<dbReference type="PROSITE" id="PS50893">
    <property type="entry name" value="ABC_TRANSPORTER_2"/>
    <property type="match status" value="1"/>
</dbReference>
<dbReference type="PANTHER" id="PTHR24220:SF685">
    <property type="entry name" value="ABC TRANSPORTER RELATED"/>
    <property type="match status" value="1"/>
</dbReference>
<dbReference type="InterPro" id="IPR003593">
    <property type="entry name" value="AAA+_ATPase"/>
</dbReference>
<dbReference type="Pfam" id="PF00005">
    <property type="entry name" value="ABC_tran"/>
    <property type="match status" value="1"/>
</dbReference>
<dbReference type="AlphaFoldDB" id="A0A1H9FPL1"/>
<evidence type="ECO:0000313" key="6">
    <source>
        <dbReference type="Proteomes" id="UP000198504"/>
    </source>
</evidence>
<dbReference type="PANTHER" id="PTHR24220">
    <property type="entry name" value="IMPORT ATP-BINDING PROTEIN"/>
    <property type="match status" value="1"/>
</dbReference>